<gene>
    <name evidence="2" type="ORF">ACFO5O_12145</name>
</gene>
<comment type="caution">
    <text evidence="2">The sequence shown here is derived from an EMBL/GenBank/DDBJ whole genome shotgun (WGS) entry which is preliminary data.</text>
</comment>
<evidence type="ECO:0000256" key="1">
    <source>
        <dbReference type="SAM" id="Phobius"/>
    </source>
</evidence>
<name>A0ABV9N443_9FLAO</name>
<reference evidence="3" key="1">
    <citation type="journal article" date="2019" name="Int. J. Syst. Evol. Microbiol.">
        <title>The Global Catalogue of Microorganisms (GCM) 10K type strain sequencing project: providing services to taxonomists for standard genome sequencing and annotation.</title>
        <authorList>
            <consortium name="The Broad Institute Genomics Platform"/>
            <consortium name="The Broad Institute Genome Sequencing Center for Infectious Disease"/>
            <person name="Wu L."/>
            <person name="Ma J."/>
        </authorList>
    </citation>
    <scope>NUCLEOTIDE SEQUENCE [LARGE SCALE GENOMIC DNA]</scope>
    <source>
        <strain evidence="3">CCUG 63682</strain>
    </source>
</reference>
<accession>A0ABV9N443</accession>
<proteinExistence type="predicted"/>
<keyword evidence="1" id="KW-1133">Transmembrane helix</keyword>
<evidence type="ECO:0000313" key="3">
    <source>
        <dbReference type="Proteomes" id="UP001595953"/>
    </source>
</evidence>
<keyword evidence="1" id="KW-0812">Transmembrane</keyword>
<protein>
    <submittedName>
        <fullName evidence="2">Cytochrome c oxidase assembly factor Coa1 family protein</fullName>
    </submittedName>
</protein>
<organism evidence="2 3">
    <name type="scientific">Geojedonia litorea</name>
    <dbReference type="NCBI Taxonomy" id="1268269"/>
    <lineage>
        <taxon>Bacteria</taxon>
        <taxon>Pseudomonadati</taxon>
        <taxon>Bacteroidota</taxon>
        <taxon>Flavobacteriia</taxon>
        <taxon>Flavobacteriales</taxon>
        <taxon>Flavobacteriaceae</taxon>
        <taxon>Geojedonia</taxon>
    </lineage>
</organism>
<dbReference type="EMBL" id="JBHSGP010000014">
    <property type="protein sequence ID" value="MFC4723077.1"/>
    <property type="molecule type" value="Genomic_DNA"/>
</dbReference>
<sequence>MEEVRQKSWFGRNWLWVVPISGCLMVILLIVFGIGAAIFGVTKVLKNSSPYTYAFELAEENENVKYSLGKPIVTDGVMSGSININNDHGEVDFRIPIKGSKRKGTIIVVGEKYDGIWTYEKLYVLIKETNEEINLLDKSLEGF</sequence>
<dbReference type="Pfam" id="PF08695">
    <property type="entry name" value="Coa1"/>
    <property type="match status" value="1"/>
</dbReference>
<dbReference type="Proteomes" id="UP001595953">
    <property type="component" value="Unassembled WGS sequence"/>
</dbReference>
<dbReference type="InterPro" id="IPR014807">
    <property type="entry name" value="Coa1"/>
</dbReference>
<dbReference type="RefSeq" id="WP_387964136.1">
    <property type="nucleotide sequence ID" value="NZ_JBHSGP010000014.1"/>
</dbReference>
<keyword evidence="1" id="KW-0472">Membrane</keyword>
<feature type="transmembrane region" description="Helical" evidence="1">
    <location>
        <begin position="14"/>
        <end position="41"/>
    </location>
</feature>
<keyword evidence="3" id="KW-1185">Reference proteome</keyword>
<evidence type="ECO:0000313" key="2">
    <source>
        <dbReference type="EMBL" id="MFC4723077.1"/>
    </source>
</evidence>